<feature type="transmembrane region" description="Helical" evidence="1">
    <location>
        <begin position="54"/>
        <end position="71"/>
    </location>
</feature>
<gene>
    <name evidence="2" type="ORF">KME25_03375</name>
</gene>
<feature type="transmembrane region" description="Helical" evidence="1">
    <location>
        <begin position="165"/>
        <end position="186"/>
    </location>
</feature>
<organism evidence="2 3">
    <name type="scientific">Symplocastrum torsivum CPER-KK1</name>
    <dbReference type="NCBI Taxonomy" id="450513"/>
    <lineage>
        <taxon>Bacteria</taxon>
        <taxon>Bacillati</taxon>
        <taxon>Cyanobacteriota</taxon>
        <taxon>Cyanophyceae</taxon>
        <taxon>Oscillatoriophycideae</taxon>
        <taxon>Oscillatoriales</taxon>
        <taxon>Microcoleaceae</taxon>
        <taxon>Symplocastrum</taxon>
    </lineage>
</organism>
<sequence length="195" mass="21895">MSPNLQIPSELKQPNLSIFRISPLIRLTLMALYLALTIPLPFLSQVSASPVSPVILWTGIGLGATALFGALSERVIVDEEKIQVAYPRWVPRFFRKGWSLAWAEVKDLKMRTTGQGGMVYYFISQSSEKAYLLPMRVVGFARLVKLVEVHTGIDTTDVRPLAQPWMYLILLGFTLLLFLVDGWTIWTALTQGLLT</sequence>
<evidence type="ECO:0000313" key="2">
    <source>
        <dbReference type="EMBL" id="MBW4543480.1"/>
    </source>
</evidence>
<proteinExistence type="predicted"/>
<reference evidence="2" key="1">
    <citation type="submission" date="2021-05" db="EMBL/GenBank/DDBJ databases">
        <authorList>
            <person name="Pietrasiak N."/>
            <person name="Ward R."/>
            <person name="Stajich J.E."/>
            <person name="Kurbessoian T."/>
        </authorList>
    </citation>
    <scope>NUCLEOTIDE SEQUENCE</scope>
    <source>
        <strain evidence="2">CPER-KK1</strain>
    </source>
</reference>
<dbReference type="AlphaFoldDB" id="A0A951U886"/>
<protein>
    <submittedName>
        <fullName evidence="2">Uncharacterized protein</fullName>
    </submittedName>
</protein>
<dbReference type="EMBL" id="JAHHIF010000003">
    <property type="protein sequence ID" value="MBW4543480.1"/>
    <property type="molecule type" value="Genomic_DNA"/>
</dbReference>
<comment type="caution">
    <text evidence="2">The sequence shown here is derived from an EMBL/GenBank/DDBJ whole genome shotgun (WGS) entry which is preliminary data.</text>
</comment>
<dbReference type="Proteomes" id="UP000753908">
    <property type="component" value="Unassembled WGS sequence"/>
</dbReference>
<reference evidence="2" key="2">
    <citation type="journal article" date="2022" name="Microbiol. Resour. Announc.">
        <title>Metagenome Sequencing to Explore Phylogenomics of Terrestrial Cyanobacteria.</title>
        <authorList>
            <person name="Ward R.D."/>
            <person name="Stajich J.E."/>
            <person name="Johansen J.R."/>
            <person name="Huntemann M."/>
            <person name="Clum A."/>
            <person name="Foster B."/>
            <person name="Foster B."/>
            <person name="Roux S."/>
            <person name="Palaniappan K."/>
            <person name="Varghese N."/>
            <person name="Mukherjee S."/>
            <person name="Reddy T.B.K."/>
            <person name="Daum C."/>
            <person name="Copeland A."/>
            <person name="Chen I.A."/>
            <person name="Ivanova N.N."/>
            <person name="Kyrpides N.C."/>
            <person name="Shapiro N."/>
            <person name="Eloe-Fadrosh E.A."/>
            <person name="Pietrasiak N."/>
        </authorList>
    </citation>
    <scope>NUCLEOTIDE SEQUENCE</scope>
    <source>
        <strain evidence="2">CPER-KK1</strain>
    </source>
</reference>
<keyword evidence="1" id="KW-0472">Membrane</keyword>
<evidence type="ECO:0000256" key="1">
    <source>
        <dbReference type="SAM" id="Phobius"/>
    </source>
</evidence>
<evidence type="ECO:0000313" key="3">
    <source>
        <dbReference type="Proteomes" id="UP000753908"/>
    </source>
</evidence>
<keyword evidence="1" id="KW-1133">Transmembrane helix</keyword>
<keyword evidence="1" id="KW-0812">Transmembrane</keyword>
<feature type="transmembrane region" description="Helical" evidence="1">
    <location>
        <begin position="21"/>
        <end position="42"/>
    </location>
</feature>
<name>A0A951U886_9CYAN</name>
<accession>A0A951U886</accession>